<evidence type="ECO:0000256" key="2">
    <source>
        <dbReference type="PROSITE-ProRule" id="PRU00335"/>
    </source>
</evidence>
<sequence>MSPVTPGASTTTSPHRARDDAPDPRVVPGLVPAGPRPAASDDDTPPDGRSTRWADHREARRAELVRVARRTVHHRGPDVSMEEIAAAAGTSKSIVYRYFSDKTGLQIAVAEAVVLQIRGALEGVLLVAPTPRDGLRAMVAVYLEMIESSPHVYAFVTRDGSVESGGPLGHFLDSVTALVAAPFARGLTEDRDAARVVRRPGADDGAPDAPTPDAGPDPATVALAESWAAGAVGFVRGAGEWWLAHRGEPGTPDREALTAQVAAWLWAGPVGLLAREHPRPPQTTPAHPADQQPTGGDGAAPTPREQR</sequence>
<feature type="domain" description="HTH tetR-type" evidence="4">
    <location>
        <begin position="58"/>
        <end position="117"/>
    </location>
</feature>
<proteinExistence type="predicted"/>
<feature type="region of interest" description="Disordered" evidence="3">
    <location>
        <begin position="272"/>
        <end position="307"/>
    </location>
</feature>
<reference evidence="5 6" key="1">
    <citation type="submission" date="2020-08" db="EMBL/GenBank/DDBJ databases">
        <title>A Genomic Blueprint of the Chicken Gut Microbiome.</title>
        <authorList>
            <person name="Gilroy R."/>
            <person name="Ravi A."/>
            <person name="Getino M."/>
            <person name="Pursley I."/>
            <person name="Horton D.L."/>
            <person name="Alikhan N.-F."/>
            <person name="Baker D."/>
            <person name="Gharbi K."/>
            <person name="Hall N."/>
            <person name="Watson M."/>
            <person name="Adriaenssens E.M."/>
            <person name="Foster-Nyarko E."/>
            <person name="Jarju S."/>
            <person name="Secka A."/>
            <person name="Antonio M."/>
            <person name="Oren A."/>
            <person name="Chaudhuri R."/>
            <person name="La Ragione R.M."/>
            <person name="Hildebrand F."/>
            <person name="Pallen M.J."/>
        </authorList>
    </citation>
    <scope>NUCLEOTIDE SEQUENCE [LARGE SCALE GENOMIC DNA]</scope>
    <source>
        <strain evidence="5 6">Sa3CUA2</strain>
    </source>
</reference>
<evidence type="ECO:0000256" key="3">
    <source>
        <dbReference type="SAM" id="MobiDB-lite"/>
    </source>
</evidence>
<feature type="DNA-binding region" description="H-T-H motif" evidence="2">
    <location>
        <begin position="80"/>
        <end position="99"/>
    </location>
</feature>
<evidence type="ECO:0000256" key="1">
    <source>
        <dbReference type="ARBA" id="ARBA00023125"/>
    </source>
</evidence>
<dbReference type="RefSeq" id="WP_191782744.1">
    <property type="nucleotide sequence ID" value="NZ_JACSQV010000007.1"/>
</dbReference>
<gene>
    <name evidence="5" type="ORF">H9657_09510</name>
</gene>
<dbReference type="Pfam" id="PF19344">
    <property type="entry name" value="TetR_C_32"/>
    <property type="match status" value="1"/>
</dbReference>
<name>A0ABR8QDJ8_9CELL</name>
<evidence type="ECO:0000313" key="5">
    <source>
        <dbReference type="EMBL" id="MBD7918512.1"/>
    </source>
</evidence>
<feature type="region of interest" description="Disordered" evidence="3">
    <location>
        <begin position="199"/>
        <end position="219"/>
    </location>
</feature>
<accession>A0ABR8QDJ8</accession>
<dbReference type="InterPro" id="IPR009057">
    <property type="entry name" value="Homeodomain-like_sf"/>
</dbReference>
<dbReference type="PANTHER" id="PTHR30055">
    <property type="entry name" value="HTH-TYPE TRANSCRIPTIONAL REGULATOR RUTR"/>
    <property type="match status" value="1"/>
</dbReference>
<evidence type="ECO:0000259" key="4">
    <source>
        <dbReference type="PROSITE" id="PS50977"/>
    </source>
</evidence>
<evidence type="ECO:0000313" key="6">
    <source>
        <dbReference type="Proteomes" id="UP000604241"/>
    </source>
</evidence>
<feature type="region of interest" description="Disordered" evidence="3">
    <location>
        <begin position="1"/>
        <end position="57"/>
    </location>
</feature>
<dbReference type="InterPro" id="IPR045823">
    <property type="entry name" value="TetR_C_32"/>
</dbReference>
<dbReference type="Proteomes" id="UP000604241">
    <property type="component" value="Unassembled WGS sequence"/>
</dbReference>
<dbReference type="PANTHER" id="PTHR30055:SF226">
    <property type="entry name" value="HTH-TYPE TRANSCRIPTIONAL REGULATOR PKSA"/>
    <property type="match status" value="1"/>
</dbReference>
<protein>
    <submittedName>
        <fullName evidence="5">TetR family transcriptional regulator</fullName>
    </submittedName>
</protein>
<dbReference type="InterPro" id="IPR050109">
    <property type="entry name" value="HTH-type_TetR-like_transc_reg"/>
</dbReference>
<dbReference type="PROSITE" id="PS50977">
    <property type="entry name" value="HTH_TETR_2"/>
    <property type="match status" value="1"/>
</dbReference>
<dbReference type="Gene3D" id="1.10.357.10">
    <property type="entry name" value="Tetracycline Repressor, domain 2"/>
    <property type="match status" value="1"/>
</dbReference>
<keyword evidence="1 2" id="KW-0238">DNA-binding</keyword>
<dbReference type="SUPFAM" id="SSF46689">
    <property type="entry name" value="Homeodomain-like"/>
    <property type="match status" value="1"/>
</dbReference>
<keyword evidence="6" id="KW-1185">Reference proteome</keyword>
<dbReference type="Pfam" id="PF00440">
    <property type="entry name" value="TetR_N"/>
    <property type="match status" value="1"/>
</dbReference>
<comment type="caution">
    <text evidence="5">The sequence shown here is derived from an EMBL/GenBank/DDBJ whole genome shotgun (WGS) entry which is preliminary data.</text>
</comment>
<dbReference type="EMBL" id="JACSQV010000007">
    <property type="protein sequence ID" value="MBD7918512.1"/>
    <property type="molecule type" value="Genomic_DNA"/>
</dbReference>
<organism evidence="5 6">
    <name type="scientific">Cellulomonas avistercoris</name>
    <dbReference type="NCBI Taxonomy" id="2762242"/>
    <lineage>
        <taxon>Bacteria</taxon>
        <taxon>Bacillati</taxon>
        <taxon>Actinomycetota</taxon>
        <taxon>Actinomycetes</taxon>
        <taxon>Micrococcales</taxon>
        <taxon>Cellulomonadaceae</taxon>
        <taxon>Cellulomonas</taxon>
    </lineage>
</organism>
<dbReference type="InterPro" id="IPR001647">
    <property type="entry name" value="HTH_TetR"/>
</dbReference>